<accession>A0ABY6G2K6</accession>
<name>A0ABY6G2K6_9MICO</name>
<dbReference type="Pfam" id="PF12697">
    <property type="entry name" value="Abhydrolase_6"/>
    <property type="match status" value="1"/>
</dbReference>
<dbReference type="PANTHER" id="PTHR37017:SF11">
    <property type="entry name" value="ESTERASE_LIPASE_THIOESTERASE DOMAIN-CONTAINING PROTEIN"/>
    <property type="match status" value="1"/>
</dbReference>
<reference evidence="2" key="1">
    <citation type="submission" date="2022-10" db="EMBL/GenBank/DDBJ databases">
        <title>Whole-Genome Sequencing of Brachybacterium huguangmaarense BRM-3, Isolated from Betula schmidtii.</title>
        <authorList>
            <person name="Haam D."/>
        </authorList>
    </citation>
    <scope>NUCLEOTIDE SEQUENCE</scope>
    <source>
        <strain evidence="2">BRM-3</strain>
    </source>
</reference>
<keyword evidence="2" id="KW-0378">Hydrolase</keyword>
<dbReference type="PANTHER" id="PTHR37017">
    <property type="entry name" value="AB HYDROLASE-1 DOMAIN-CONTAINING PROTEIN-RELATED"/>
    <property type="match status" value="1"/>
</dbReference>
<keyword evidence="3" id="KW-1185">Reference proteome</keyword>
<dbReference type="Proteomes" id="UP001164305">
    <property type="component" value="Chromosome"/>
</dbReference>
<dbReference type="RefSeq" id="WP_263594077.1">
    <property type="nucleotide sequence ID" value="NZ_CP107020.1"/>
</dbReference>
<sequence>MDIVLIAGLWLPSSIWDETAAHLARLGHRAVPVALPGQGDGAREATLSDQLEAVVRAIDAADEPLVVGHSAASTLAWLAADRRGADIRGAVLVGGFPTTAGERYAAFFALEDGAMPFPGWEPFAGPDSADLDQEQKDAIAHAAIPVPGGVAEATVEYRDPRRTDVPVWAVCPEYSPAEAQEWIDAGEVPELASATRRVLVDIDAGHWPMVSCPDRLAHVLSRIAEDAGTVTRLEDLQG</sequence>
<dbReference type="InterPro" id="IPR052897">
    <property type="entry name" value="Sec-Metab_Biosynth_Hydrolase"/>
</dbReference>
<dbReference type="EMBL" id="CP107020">
    <property type="protein sequence ID" value="UYG16864.1"/>
    <property type="molecule type" value="Genomic_DNA"/>
</dbReference>
<organism evidence="2 3">
    <name type="scientific">Brachybacterium huguangmaarense</name>
    <dbReference type="NCBI Taxonomy" id="1652028"/>
    <lineage>
        <taxon>Bacteria</taxon>
        <taxon>Bacillati</taxon>
        <taxon>Actinomycetota</taxon>
        <taxon>Actinomycetes</taxon>
        <taxon>Micrococcales</taxon>
        <taxon>Dermabacteraceae</taxon>
        <taxon>Brachybacterium</taxon>
    </lineage>
</organism>
<evidence type="ECO:0000313" key="2">
    <source>
        <dbReference type="EMBL" id="UYG16864.1"/>
    </source>
</evidence>
<dbReference type="InterPro" id="IPR029058">
    <property type="entry name" value="AB_hydrolase_fold"/>
</dbReference>
<feature type="domain" description="AB hydrolase-1" evidence="1">
    <location>
        <begin position="3"/>
        <end position="218"/>
    </location>
</feature>
<evidence type="ECO:0000259" key="1">
    <source>
        <dbReference type="Pfam" id="PF12697"/>
    </source>
</evidence>
<dbReference type="SUPFAM" id="SSF53474">
    <property type="entry name" value="alpha/beta-Hydrolases"/>
    <property type="match status" value="1"/>
</dbReference>
<proteinExistence type="predicted"/>
<protein>
    <submittedName>
        <fullName evidence="2">Alpha/beta hydrolase</fullName>
    </submittedName>
</protein>
<dbReference type="GO" id="GO:0016787">
    <property type="term" value="F:hydrolase activity"/>
    <property type="evidence" value="ECO:0007669"/>
    <property type="project" value="UniProtKB-KW"/>
</dbReference>
<evidence type="ECO:0000313" key="3">
    <source>
        <dbReference type="Proteomes" id="UP001164305"/>
    </source>
</evidence>
<gene>
    <name evidence="2" type="ORF">BRM3_14885</name>
</gene>
<dbReference type="Gene3D" id="3.40.50.1820">
    <property type="entry name" value="alpha/beta hydrolase"/>
    <property type="match status" value="1"/>
</dbReference>
<dbReference type="InterPro" id="IPR000073">
    <property type="entry name" value="AB_hydrolase_1"/>
</dbReference>